<dbReference type="PRINTS" id="PR00039">
    <property type="entry name" value="HTHLYSR"/>
</dbReference>
<comment type="similarity">
    <text evidence="1">Belongs to the LysR transcriptional regulatory family.</text>
</comment>
<dbReference type="CDD" id="cd05466">
    <property type="entry name" value="PBP2_LTTR_substrate"/>
    <property type="match status" value="1"/>
</dbReference>
<dbReference type="Pfam" id="PF03466">
    <property type="entry name" value="LysR_substrate"/>
    <property type="match status" value="1"/>
</dbReference>
<evidence type="ECO:0000313" key="7">
    <source>
        <dbReference type="Proteomes" id="UP000214610"/>
    </source>
</evidence>
<evidence type="ECO:0000259" key="5">
    <source>
        <dbReference type="PROSITE" id="PS50931"/>
    </source>
</evidence>
<evidence type="ECO:0000256" key="4">
    <source>
        <dbReference type="ARBA" id="ARBA00023163"/>
    </source>
</evidence>
<dbReference type="GeneID" id="78362258"/>
<dbReference type="PROSITE" id="PS50931">
    <property type="entry name" value="HTH_LYSR"/>
    <property type="match status" value="1"/>
</dbReference>
<dbReference type="PANTHER" id="PTHR30419">
    <property type="entry name" value="HTH-TYPE TRANSCRIPTIONAL REGULATOR YBHD"/>
    <property type="match status" value="1"/>
</dbReference>
<protein>
    <submittedName>
        <fullName evidence="6">LysR family transcriptional regulator</fullName>
    </submittedName>
</protein>
<dbReference type="Gene3D" id="1.10.10.10">
    <property type="entry name" value="Winged helix-like DNA-binding domain superfamily/Winged helix DNA-binding domain"/>
    <property type="match status" value="1"/>
</dbReference>
<dbReference type="EMBL" id="NHMP01000005">
    <property type="protein sequence ID" value="OXE47299.1"/>
    <property type="molecule type" value="Genomic_DNA"/>
</dbReference>
<keyword evidence="3" id="KW-0238">DNA-binding</keyword>
<evidence type="ECO:0000256" key="2">
    <source>
        <dbReference type="ARBA" id="ARBA00023015"/>
    </source>
</evidence>
<dbReference type="InterPro" id="IPR036388">
    <property type="entry name" value="WH-like_DNA-bd_sf"/>
</dbReference>
<dbReference type="AlphaFoldDB" id="A0A227KI70"/>
<dbReference type="GO" id="GO:0003677">
    <property type="term" value="F:DNA binding"/>
    <property type="evidence" value="ECO:0007669"/>
    <property type="project" value="UniProtKB-KW"/>
</dbReference>
<dbReference type="FunFam" id="1.10.10.10:FF:000001">
    <property type="entry name" value="LysR family transcriptional regulator"/>
    <property type="match status" value="1"/>
</dbReference>
<proteinExistence type="inferred from homology"/>
<evidence type="ECO:0000256" key="3">
    <source>
        <dbReference type="ARBA" id="ARBA00023125"/>
    </source>
</evidence>
<dbReference type="RefSeq" id="WP_066594403.1">
    <property type="nucleotide sequence ID" value="NZ_CAJTBZ010000010.1"/>
</dbReference>
<dbReference type="GO" id="GO:0003700">
    <property type="term" value="F:DNA-binding transcription factor activity"/>
    <property type="evidence" value="ECO:0007669"/>
    <property type="project" value="InterPro"/>
</dbReference>
<dbReference type="SUPFAM" id="SSF53850">
    <property type="entry name" value="Periplasmic binding protein-like II"/>
    <property type="match status" value="1"/>
</dbReference>
<keyword evidence="4" id="KW-0804">Transcription</keyword>
<dbReference type="GO" id="GO:0005829">
    <property type="term" value="C:cytosol"/>
    <property type="evidence" value="ECO:0007669"/>
    <property type="project" value="TreeGrafter"/>
</dbReference>
<dbReference type="Pfam" id="PF00126">
    <property type="entry name" value="HTH_1"/>
    <property type="match status" value="1"/>
</dbReference>
<evidence type="ECO:0000313" key="6">
    <source>
        <dbReference type="EMBL" id="OXE47299.1"/>
    </source>
</evidence>
<dbReference type="SUPFAM" id="SSF46785">
    <property type="entry name" value="Winged helix' DNA-binding domain"/>
    <property type="match status" value="1"/>
</dbReference>
<dbReference type="InterPro" id="IPR036390">
    <property type="entry name" value="WH_DNA-bd_sf"/>
</dbReference>
<keyword evidence="7" id="KW-1185">Reference proteome</keyword>
<dbReference type="InterPro" id="IPR005119">
    <property type="entry name" value="LysR_subst-bd"/>
</dbReference>
<dbReference type="Gene3D" id="3.40.190.10">
    <property type="entry name" value="Periplasmic binding protein-like II"/>
    <property type="match status" value="2"/>
</dbReference>
<reference evidence="7" key="1">
    <citation type="submission" date="2017-05" db="EMBL/GenBank/DDBJ databases">
        <title>Improved OligoMM genomes.</title>
        <authorList>
            <person name="Garzetti D."/>
        </authorList>
    </citation>
    <scope>NUCLEOTIDE SEQUENCE [LARGE SCALE GENOMIC DNA]</scope>
    <source>
        <strain evidence="7">YL45</strain>
    </source>
</reference>
<gene>
    <name evidence="6" type="ORF">ADH67_09080</name>
</gene>
<accession>A0A227KI70</accession>
<dbReference type="InterPro" id="IPR000847">
    <property type="entry name" value="LysR_HTH_N"/>
</dbReference>
<dbReference type="Proteomes" id="UP000214610">
    <property type="component" value="Unassembled WGS sequence"/>
</dbReference>
<feature type="domain" description="HTH lysR-type" evidence="5">
    <location>
        <begin position="6"/>
        <end position="63"/>
    </location>
</feature>
<dbReference type="InterPro" id="IPR050950">
    <property type="entry name" value="HTH-type_LysR_regulators"/>
</dbReference>
<evidence type="ECO:0000256" key="1">
    <source>
        <dbReference type="ARBA" id="ARBA00009437"/>
    </source>
</evidence>
<name>A0A227KI70_9BURK</name>
<organism evidence="6 7">
    <name type="scientific">Turicimonas muris</name>
    <dbReference type="NCBI Taxonomy" id="1796652"/>
    <lineage>
        <taxon>Bacteria</taxon>
        <taxon>Pseudomonadati</taxon>
        <taxon>Pseudomonadota</taxon>
        <taxon>Betaproteobacteria</taxon>
        <taxon>Burkholderiales</taxon>
        <taxon>Sutterellaceae</taxon>
        <taxon>Turicimonas</taxon>
    </lineage>
</organism>
<keyword evidence="2" id="KW-0805">Transcription regulation</keyword>
<sequence>MLDSPLEISSIKIFLEVAADGSMTRAAETLGLTQPAISSVIKKMEMNLGVELFTRETRPMRLTKAGRALYNRGPCLIKEITRLAENISLAGSCGDLDLRMGCSDGIAANLIPYVFEDLRKATESLFITSGTSPYVADLLKKKAIDIALCTDPLTKEKNILSAPLFSEEFLLVVPNRPEFKGGSIEAVKPNLENLPFLGFPPDTMDFFQVERIYRTLGLKETRKISFGSKSGMMDIISQGNGWSIQPALALWSTRLFKNNLKLIPFMTNKATRTFFINYYDEIYSPIAELLAGEIKNALTEKLFYSFEKEFPELLGHVYVR</sequence>
<comment type="caution">
    <text evidence="6">The sequence shown here is derived from an EMBL/GenBank/DDBJ whole genome shotgun (WGS) entry which is preliminary data.</text>
</comment>